<dbReference type="AlphaFoldDB" id="A0A4R4EA56"/>
<keyword evidence="6 7" id="KW-0472">Membrane</keyword>
<evidence type="ECO:0000256" key="3">
    <source>
        <dbReference type="ARBA" id="ARBA00022475"/>
    </source>
</evidence>
<evidence type="ECO:0000256" key="7">
    <source>
        <dbReference type="SAM" id="Phobius"/>
    </source>
</evidence>
<feature type="transmembrane region" description="Helical" evidence="7">
    <location>
        <begin position="374"/>
        <end position="391"/>
    </location>
</feature>
<dbReference type="SUPFAM" id="SSF82866">
    <property type="entry name" value="Multidrug efflux transporter AcrB transmembrane domain"/>
    <property type="match status" value="2"/>
</dbReference>
<feature type="transmembrane region" description="Helical" evidence="7">
    <location>
        <begin position="290"/>
        <end position="312"/>
    </location>
</feature>
<comment type="similarity">
    <text evidence="2">Belongs to the resistance-nodulation-cell division (RND) (TC 2.A.6) family. MmpL subfamily.</text>
</comment>
<feature type="transmembrane region" description="Helical" evidence="7">
    <location>
        <begin position="211"/>
        <end position="232"/>
    </location>
</feature>
<comment type="caution">
    <text evidence="9">The sequence shown here is derived from an EMBL/GenBank/DDBJ whole genome shotgun (WGS) entry which is preliminary data.</text>
</comment>
<evidence type="ECO:0000259" key="8">
    <source>
        <dbReference type="Pfam" id="PF03176"/>
    </source>
</evidence>
<evidence type="ECO:0000256" key="4">
    <source>
        <dbReference type="ARBA" id="ARBA00022692"/>
    </source>
</evidence>
<feature type="transmembrane region" description="Helical" evidence="7">
    <location>
        <begin position="887"/>
        <end position="907"/>
    </location>
</feature>
<accession>A0A4R4EA56</accession>
<dbReference type="OrthoDB" id="9782006at2"/>
<dbReference type="InterPro" id="IPR004869">
    <property type="entry name" value="MMPL_dom"/>
</dbReference>
<feature type="transmembrane region" description="Helical" evidence="7">
    <location>
        <begin position="783"/>
        <end position="802"/>
    </location>
</feature>
<evidence type="ECO:0000256" key="5">
    <source>
        <dbReference type="ARBA" id="ARBA00022989"/>
    </source>
</evidence>
<dbReference type="Gene3D" id="1.20.1640.10">
    <property type="entry name" value="Multidrug efflux transporter AcrB transmembrane domain"/>
    <property type="match status" value="2"/>
</dbReference>
<dbReference type="Gene3D" id="1.10.287.950">
    <property type="entry name" value="Methyl-accepting chemotaxis protein"/>
    <property type="match status" value="2"/>
</dbReference>
<dbReference type="RefSeq" id="WP_132418978.1">
    <property type="nucleotide sequence ID" value="NZ_SKFG01000016.1"/>
</dbReference>
<feature type="transmembrane region" description="Helical" evidence="7">
    <location>
        <begin position="12"/>
        <end position="31"/>
    </location>
</feature>
<dbReference type="InterPro" id="IPR050545">
    <property type="entry name" value="Mycobact_MmpL"/>
</dbReference>
<dbReference type="Pfam" id="PF03176">
    <property type="entry name" value="MMPL"/>
    <property type="match status" value="2"/>
</dbReference>
<organism evidence="9 10">
    <name type="scientific">Paenibacillus albiflavus</name>
    <dbReference type="NCBI Taxonomy" id="2545760"/>
    <lineage>
        <taxon>Bacteria</taxon>
        <taxon>Bacillati</taxon>
        <taxon>Bacillota</taxon>
        <taxon>Bacilli</taxon>
        <taxon>Bacillales</taxon>
        <taxon>Paenibacillaceae</taxon>
        <taxon>Paenibacillus</taxon>
    </lineage>
</organism>
<dbReference type="SUPFAM" id="SSF58104">
    <property type="entry name" value="Methyl-accepting chemotaxis protein (MCP) signaling domain"/>
    <property type="match status" value="1"/>
</dbReference>
<feature type="transmembrane region" description="Helical" evidence="7">
    <location>
        <begin position="843"/>
        <end position="866"/>
    </location>
</feature>
<proteinExistence type="inferred from homology"/>
<evidence type="ECO:0000313" key="10">
    <source>
        <dbReference type="Proteomes" id="UP000295418"/>
    </source>
</evidence>
<evidence type="ECO:0000313" key="9">
    <source>
        <dbReference type="EMBL" id="TCZ75790.1"/>
    </source>
</evidence>
<sequence>MVNKWLHGLAKIKWLIVIIWIAAAVTAWFTLPDLGQIVRQTEWRFIPKDAASAQAQQILDSMNPDHQSKSNAIIVLNRDGGLTEQDQTWLKNKISEMNSDQDTLGITGVISQFDDPSLADKFVSQDHTTELLVIELPKEVQVADTADSIVKLKELMKDVPQGASVDFTGSAPIYIDYSHSAEEGLRKTEILTVILVIVILLIVFRSPIAPFVPLLTIGASFIITRGIVALLTKLGLPVSTFTETFLIAVMFGAGTDYCILLIHRFREELSQNSDRVLALIQTVKSVGRTILYAGSTVFIAFFLIGFAKFGLYQSAAGVAVGIAITLLAAVTLAPAIMLILGPAMFWPVKLKQGNGHRDSKVWGGMNKLATKRPAIVLLVCLVILAPITLLFQGNRSFDDLGEMNQDASAVKGFRTVEAKFSSGEVLPVTAVLTSATSMRSAESIAAFEKVSSDIGKLPHVKEVRSAARPLGKQITELTVPSQLEQTTKAITDIRSGVSQLGDGLKKAQTDINQNVDNITQLQQNADLIANKMKETQQGLNQIRGGLGQSSQGAQQLAGAASQLEQTSNSMNNDLNELMQNYPDLAKDSLYLGIIAKSQGIAGGLTQTKQGLQGLNQGISQIAPSVGQISDGLGQLATGQTQIASGVGELKKGIAQFSSGLGEGTAAITKMSDGLGQIADAQQGIVTNGSKQIAGWYLPSNMLSDNQELQKAVDTYISQDGKIAKLEIVFDINPYSKEAMDSIPIIQSAIKQSVQGTVLQELDVKMSGNTATYTELKEISANDFIYTGGLMLAGIFIILIILLRSIVMPLYLLLSLAFNYLVTMGILEFIFVRMLGSEGLSWSVSFFLFLILIALGVDYNIFLMSRFKEEYQLGQGGVKDALSKSMRTTGGVITSAAFIMAGTFAALMPSGVTTLLQLGAGIVIGLFIYSTVMMGLVIPSITIWFGEANWWPLRPNKLKNNNDSKKIPTIAEHQLHT</sequence>
<gene>
    <name evidence="9" type="ORF">E0485_15530</name>
</gene>
<evidence type="ECO:0000256" key="2">
    <source>
        <dbReference type="ARBA" id="ARBA00010157"/>
    </source>
</evidence>
<feature type="transmembrane region" description="Helical" evidence="7">
    <location>
        <begin position="809"/>
        <end position="831"/>
    </location>
</feature>
<feature type="transmembrane region" description="Helical" evidence="7">
    <location>
        <begin position="244"/>
        <end position="262"/>
    </location>
</feature>
<protein>
    <submittedName>
        <fullName evidence="9">MMPL family transporter</fullName>
    </submittedName>
</protein>
<dbReference type="GO" id="GO:0005886">
    <property type="term" value="C:plasma membrane"/>
    <property type="evidence" value="ECO:0007669"/>
    <property type="project" value="UniProtKB-SubCell"/>
</dbReference>
<feature type="transmembrane region" description="Helical" evidence="7">
    <location>
        <begin position="919"/>
        <end position="944"/>
    </location>
</feature>
<reference evidence="9 10" key="1">
    <citation type="submission" date="2019-03" db="EMBL/GenBank/DDBJ databases">
        <authorList>
            <person name="Kim M.K.M."/>
        </authorList>
    </citation>
    <scope>NUCLEOTIDE SEQUENCE [LARGE SCALE GENOMIC DNA]</scope>
    <source>
        <strain evidence="9 10">18JY21-1</strain>
    </source>
</reference>
<feature type="domain" description="Membrane transport protein MMPL" evidence="8">
    <location>
        <begin position="46"/>
        <end position="375"/>
    </location>
</feature>
<dbReference type="PANTHER" id="PTHR33406">
    <property type="entry name" value="MEMBRANE PROTEIN MJ1562-RELATED"/>
    <property type="match status" value="1"/>
</dbReference>
<keyword evidence="4 7" id="KW-0812">Transmembrane</keyword>
<dbReference type="EMBL" id="SKFG01000016">
    <property type="protein sequence ID" value="TCZ75790.1"/>
    <property type="molecule type" value="Genomic_DNA"/>
</dbReference>
<dbReference type="PANTHER" id="PTHR33406:SF6">
    <property type="entry name" value="MEMBRANE PROTEIN YDGH-RELATED"/>
    <property type="match status" value="1"/>
</dbReference>
<feature type="transmembrane region" description="Helical" evidence="7">
    <location>
        <begin position="188"/>
        <end position="204"/>
    </location>
</feature>
<keyword evidence="3" id="KW-1003">Cell membrane</keyword>
<evidence type="ECO:0000256" key="1">
    <source>
        <dbReference type="ARBA" id="ARBA00004651"/>
    </source>
</evidence>
<name>A0A4R4EA56_9BACL</name>
<evidence type="ECO:0000256" key="6">
    <source>
        <dbReference type="ARBA" id="ARBA00023136"/>
    </source>
</evidence>
<keyword evidence="5 7" id="KW-1133">Transmembrane helix</keyword>
<feature type="transmembrane region" description="Helical" evidence="7">
    <location>
        <begin position="318"/>
        <end position="341"/>
    </location>
</feature>
<feature type="domain" description="Membrane transport protein MMPL" evidence="8">
    <location>
        <begin position="604"/>
        <end position="956"/>
    </location>
</feature>
<keyword evidence="10" id="KW-1185">Reference proteome</keyword>
<dbReference type="Proteomes" id="UP000295418">
    <property type="component" value="Unassembled WGS sequence"/>
</dbReference>
<comment type="subcellular location">
    <subcellularLocation>
        <location evidence="1">Cell membrane</location>
        <topology evidence="1">Multi-pass membrane protein</topology>
    </subcellularLocation>
</comment>